<evidence type="ECO:0000313" key="2">
    <source>
        <dbReference type="Proteomes" id="UP000499080"/>
    </source>
</evidence>
<sequence length="120" mass="13435">MSAEIPVTIPRDATASLYTLWLGRALGSSSIECIAGDTSVTLKPDTTATDIASFTFVLMDDEITCRFGSAKQPPTLTQVQMTTQEGHYFDFDTWYHELSTNKEQLPIIIYAKIYFVDTRL</sequence>
<dbReference type="Proteomes" id="UP000499080">
    <property type="component" value="Unassembled WGS sequence"/>
</dbReference>
<reference evidence="1 2" key="1">
    <citation type="journal article" date="2019" name="Sci. Rep.">
        <title>Orb-weaving spider Araneus ventricosus genome elucidates the spidroin gene catalogue.</title>
        <authorList>
            <person name="Kono N."/>
            <person name="Nakamura H."/>
            <person name="Ohtoshi R."/>
            <person name="Moran D.A.P."/>
            <person name="Shinohara A."/>
            <person name="Yoshida Y."/>
            <person name="Fujiwara M."/>
            <person name="Mori M."/>
            <person name="Tomita M."/>
            <person name="Arakawa K."/>
        </authorList>
    </citation>
    <scope>NUCLEOTIDE SEQUENCE [LARGE SCALE GENOMIC DNA]</scope>
</reference>
<name>A0A4Y2H276_ARAVE</name>
<comment type="caution">
    <text evidence="1">The sequence shown here is derived from an EMBL/GenBank/DDBJ whole genome shotgun (WGS) entry which is preliminary data.</text>
</comment>
<evidence type="ECO:0000313" key="1">
    <source>
        <dbReference type="EMBL" id="GBM59046.1"/>
    </source>
</evidence>
<organism evidence="1 2">
    <name type="scientific">Araneus ventricosus</name>
    <name type="common">Orbweaver spider</name>
    <name type="synonym">Epeira ventricosa</name>
    <dbReference type="NCBI Taxonomy" id="182803"/>
    <lineage>
        <taxon>Eukaryota</taxon>
        <taxon>Metazoa</taxon>
        <taxon>Ecdysozoa</taxon>
        <taxon>Arthropoda</taxon>
        <taxon>Chelicerata</taxon>
        <taxon>Arachnida</taxon>
        <taxon>Araneae</taxon>
        <taxon>Araneomorphae</taxon>
        <taxon>Entelegynae</taxon>
        <taxon>Araneoidea</taxon>
        <taxon>Araneidae</taxon>
        <taxon>Araneus</taxon>
    </lineage>
</organism>
<proteinExistence type="predicted"/>
<dbReference type="AlphaFoldDB" id="A0A4Y2H276"/>
<gene>
    <name evidence="1" type="ORF">AVEN_7425_1</name>
</gene>
<dbReference type="OrthoDB" id="10455405at2759"/>
<protein>
    <submittedName>
        <fullName evidence="1">Uncharacterized protein</fullName>
    </submittedName>
</protein>
<dbReference type="EMBL" id="BGPR01001663">
    <property type="protein sequence ID" value="GBM59046.1"/>
    <property type="molecule type" value="Genomic_DNA"/>
</dbReference>
<accession>A0A4Y2H276</accession>
<keyword evidence="2" id="KW-1185">Reference proteome</keyword>